<keyword evidence="2" id="KW-0963">Cytoplasm</keyword>
<comment type="subcellular location">
    <subcellularLocation>
        <location evidence="1">Cytoplasm</location>
        <location evidence="1">Cytoskeleton</location>
        <location evidence="1">Microtubule organizing center</location>
    </subcellularLocation>
</comment>
<feature type="region of interest" description="Disordered" evidence="7">
    <location>
        <begin position="292"/>
        <end position="326"/>
    </location>
</feature>
<dbReference type="RefSeq" id="XP_066068446.1">
    <property type="nucleotide sequence ID" value="XM_066212349.1"/>
</dbReference>
<feature type="compositionally biased region" description="Polar residues" evidence="7">
    <location>
        <begin position="197"/>
        <end position="219"/>
    </location>
</feature>
<evidence type="ECO:0000256" key="6">
    <source>
        <dbReference type="SAM" id="Coils"/>
    </source>
</evidence>
<evidence type="ECO:0000313" key="9">
    <source>
        <dbReference type="EMBL" id="WVN87746.1"/>
    </source>
</evidence>
<sequence>MMAGIYPLDTPSRVLGRVQQMEKEGMELPSLPSLDDIYGDSYNDTYDDTPSTAKEEQEVGDESLVDKHTGMGKGMVTPHPLRQVVNAYLSTESTNSEQSADSFSTTSGSPFPPRANGLQEEMPSSYVPDTPLTSTPLSRHSRSQSRSLANSTNTHRTIRNETANGASMGTNSGIVRRERWQTPGELSRSFSGDEIPSSATLGFKKSNSMNDNKNLNGLHNSPERLSLTAPEETPTAQRLSNSNIQLERPNRRAFSNAQPLFKAIEDSPRTTVSSLHGLEDPVQIHDSVVSPKERIPSLSRSEVTGTDHSVTSTPEGPIRNVSMMTPRPDALGEYELTKERDYHLESQQEVSVMDHQQGYEYSTYQENVSSDNPEEHFSPTKAITPSKNVCVSSDSISATETIRAIPRTKTSSTSNLTPAVLQDVTYSRQNILLTPSPNVTPRSLGTETPNVPLDDAQRRKSHVLAVLNSATSSSRGSRSVRGTPHPLRRVSTAPMSKSIAEDNDNENDQSFGPIIKPGMISHLTDPSGNDSFVSIASSADLTTDGRAHNRRTSRGNTSFPILPINPSTSSGSFKGFSDSRAPNSKIVKHINEMNKQLLETNAELAREAEAWRDEVNRLHEFLKEKGMNVEDVSNLSQRLPTPPRHSPSRASTSPKDNSAIISQLFIRCRQNSPSQNALDLLEGLTQTEQAAILHEMAEKLESLEGEVNLKVQIISNLQEQLETAHNLSPSSDLIYLQEQVEDLHHQLEQAERAREDLQSQFSKQTEEHRQKFGEICEELELQLKSSQQDLAAARLDVDCLQREKTKLEELAVQDDNSEKEKDLREQIRTLQSEIEVHRKQIKERAQEIEDLGIKTKATEEERDEVFGRLEEIKLREIQLKQQLADSEGRVEQVERDFEVTKAELKEACIAQTKTEDKLSQVQAELHRVYVAMDEKEQEIRQQQDVIEELNGSVHKLETAQEKFMDNEWTNDELQRVGQDLQEARTLLEEKNEVVEKMKSKLADLEFKLTRITTSAASTPSGTENSAQNSFVIALEDRLDEAYREINRLKNDIHATPHRKSAIEVRDLRIQALEREKAALADRLTQFQGTIGAKSTGTEQKSVIIDAGSPFQRATPVMSTSIASLRGMKPPGIVYDPSELQITMQSTNTSFLEAQLGYLQEELQRANSQLDRNFNRLETAGLDAYQLAQKLQVAQERISELEDEMRVLMQKNKSSVALADAQKKEQDREAERRLQEALSDAHEQMEQLKADISDERERLQLNNSRLQNFIAEMRLKSDTEDENYRMELKRMAQASEKEALAFKTKNEKAEREKDNLRHELQASRDQIVQLERELSNERRAYDSLSRRNAQVVRDSPVASQLQNEIAEKSRAIADLEMSLREVQLTADCLRETIAQRDQALRQAESQLQNLSHERKIVANELGEFEKDLAKHKSDSDGFGKELHSLKREQAERLESHAIEVRELQSEIEHISEREKRARKELDEVQTQYNELKLRRKSHENNAESSEAFTQQKLKFRMQSRELAAQIKYLKAKYTRESTFRNALALQKKYLLLLVGGKSLNEQATLKAIAKMGFPIPEPPRPVRTFKAVAVAILSTIRARNTARKWRAEVDLRLNLVTKHSEIREKTTSSR</sequence>
<organism evidence="9 10">
    <name type="scientific">Cryptococcus depauperatus CBS 7841</name>
    <dbReference type="NCBI Taxonomy" id="1295531"/>
    <lineage>
        <taxon>Eukaryota</taxon>
        <taxon>Fungi</taxon>
        <taxon>Dikarya</taxon>
        <taxon>Basidiomycota</taxon>
        <taxon>Agaricomycotina</taxon>
        <taxon>Tremellomycetes</taxon>
        <taxon>Tremellales</taxon>
        <taxon>Cryptococcaceae</taxon>
        <taxon>Cryptococcus</taxon>
    </lineage>
</organism>
<keyword evidence="4 6" id="KW-0175">Coiled coil</keyword>
<evidence type="ECO:0000256" key="7">
    <source>
        <dbReference type="SAM" id="MobiDB-lite"/>
    </source>
</evidence>
<evidence type="ECO:0000256" key="1">
    <source>
        <dbReference type="ARBA" id="ARBA00004267"/>
    </source>
</evidence>
<feature type="region of interest" description="Disordered" evidence="7">
    <location>
        <begin position="629"/>
        <end position="656"/>
    </location>
</feature>
<reference evidence="9" key="1">
    <citation type="submission" date="2016-06" db="EMBL/GenBank/DDBJ databases">
        <authorList>
            <person name="Cuomo C."/>
            <person name="Litvintseva A."/>
            <person name="Heitman J."/>
            <person name="Chen Y."/>
            <person name="Sun S."/>
            <person name="Springer D."/>
            <person name="Dromer F."/>
            <person name="Young S."/>
            <person name="Zeng Q."/>
            <person name="Chapman S."/>
            <person name="Gujja S."/>
            <person name="Saif S."/>
            <person name="Birren B."/>
        </authorList>
    </citation>
    <scope>NUCLEOTIDE SEQUENCE</scope>
    <source>
        <strain evidence="9">CBS 7841</strain>
    </source>
</reference>
<protein>
    <recommendedName>
        <fullName evidence="8">Pericentrin/AKAP-450 centrosomal targeting domain-containing protein</fullName>
    </recommendedName>
</protein>
<dbReference type="GO" id="GO:0005737">
    <property type="term" value="C:cytoplasm"/>
    <property type="evidence" value="ECO:0007669"/>
    <property type="project" value="UniProtKB-ARBA"/>
</dbReference>
<feature type="coiled-coil region" evidence="6">
    <location>
        <begin position="587"/>
        <end position="614"/>
    </location>
</feature>
<feature type="coiled-coil region" evidence="6">
    <location>
        <begin position="700"/>
        <end position="1007"/>
    </location>
</feature>
<dbReference type="GO" id="GO:0007076">
    <property type="term" value="P:mitotic chromosome condensation"/>
    <property type="evidence" value="ECO:0007669"/>
    <property type="project" value="TreeGrafter"/>
</dbReference>
<feature type="compositionally biased region" description="Polar residues" evidence="7">
    <location>
        <begin position="554"/>
        <end position="572"/>
    </location>
</feature>
<dbReference type="PANTHER" id="PTHR43941">
    <property type="entry name" value="STRUCTURAL MAINTENANCE OF CHROMOSOMES PROTEIN 2"/>
    <property type="match status" value="1"/>
</dbReference>
<keyword evidence="3" id="KW-0597">Phosphoprotein</keyword>
<feature type="compositionally biased region" description="Low complexity" evidence="7">
    <location>
        <begin position="472"/>
        <end position="482"/>
    </location>
</feature>
<accession>A0AAJ8JSV9</accession>
<name>A0AAJ8JSV9_9TREE</name>
<feature type="domain" description="Pericentrin/AKAP-450 centrosomal targeting" evidence="8">
    <location>
        <begin position="1531"/>
        <end position="1604"/>
    </location>
</feature>
<evidence type="ECO:0000256" key="2">
    <source>
        <dbReference type="ARBA" id="ARBA00022490"/>
    </source>
</evidence>
<dbReference type="GO" id="GO:0005815">
    <property type="term" value="C:microtubule organizing center"/>
    <property type="evidence" value="ECO:0007669"/>
    <property type="project" value="UniProtKB-SubCell"/>
</dbReference>
<feature type="coiled-coil region" evidence="6">
    <location>
        <begin position="1291"/>
        <end position="1500"/>
    </location>
</feature>
<evidence type="ECO:0000313" key="10">
    <source>
        <dbReference type="Proteomes" id="UP000094043"/>
    </source>
</evidence>
<dbReference type="GO" id="GO:0000796">
    <property type="term" value="C:condensin complex"/>
    <property type="evidence" value="ECO:0007669"/>
    <property type="project" value="TreeGrafter"/>
</dbReference>
<feature type="compositionally biased region" description="Polar residues" evidence="7">
    <location>
        <begin position="91"/>
        <end position="101"/>
    </location>
</feature>
<evidence type="ECO:0000259" key="8">
    <source>
        <dbReference type="Pfam" id="PF10495"/>
    </source>
</evidence>
<dbReference type="EMBL" id="CP143786">
    <property type="protein sequence ID" value="WVN87746.1"/>
    <property type="molecule type" value="Genomic_DNA"/>
</dbReference>
<dbReference type="GO" id="GO:0000785">
    <property type="term" value="C:chromatin"/>
    <property type="evidence" value="ECO:0007669"/>
    <property type="project" value="TreeGrafter"/>
</dbReference>
<feature type="region of interest" description="Disordered" evidence="7">
    <location>
        <begin position="467"/>
        <end position="516"/>
    </location>
</feature>
<dbReference type="Pfam" id="PF10495">
    <property type="entry name" value="PACT_coil_coil"/>
    <property type="match status" value="1"/>
</dbReference>
<dbReference type="KEGG" id="cdep:91087152"/>
<feature type="compositionally biased region" description="Polar residues" evidence="7">
    <location>
        <begin position="148"/>
        <end position="173"/>
    </location>
</feature>
<proteinExistence type="predicted"/>
<keyword evidence="5" id="KW-0206">Cytoskeleton</keyword>
<gene>
    <name evidence="9" type="ORF">L203_102941</name>
</gene>
<reference evidence="9" key="3">
    <citation type="submission" date="2024-01" db="EMBL/GenBank/DDBJ databases">
        <authorList>
            <person name="Coelho M.A."/>
            <person name="David-Palma M."/>
            <person name="Shea T."/>
            <person name="Sun S."/>
            <person name="Cuomo C.A."/>
            <person name="Heitman J."/>
        </authorList>
    </citation>
    <scope>NUCLEOTIDE SEQUENCE</scope>
    <source>
        <strain evidence="9">CBS 7841</strain>
    </source>
</reference>
<feature type="region of interest" description="Disordered" evidence="7">
    <location>
        <begin position="433"/>
        <end position="453"/>
    </location>
</feature>
<feature type="compositionally biased region" description="Polar residues" evidence="7">
    <location>
        <begin position="433"/>
        <end position="449"/>
    </location>
</feature>
<reference evidence="9" key="2">
    <citation type="journal article" date="2022" name="Elife">
        <title>Obligate sexual reproduction of a homothallic fungus closely related to the Cryptococcus pathogenic species complex.</title>
        <authorList>
            <person name="Passer A.R."/>
            <person name="Clancey S.A."/>
            <person name="Shea T."/>
            <person name="David-Palma M."/>
            <person name="Averette A.F."/>
            <person name="Boekhout T."/>
            <person name="Porcel B.M."/>
            <person name="Nowrousian M."/>
            <person name="Cuomo C.A."/>
            <person name="Sun S."/>
            <person name="Heitman J."/>
            <person name="Coelho M.A."/>
        </authorList>
    </citation>
    <scope>NUCLEOTIDE SEQUENCE</scope>
    <source>
        <strain evidence="9">CBS 7841</strain>
    </source>
</reference>
<evidence type="ECO:0000256" key="5">
    <source>
        <dbReference type="ARBA" id="ARBA00023212"/>
    </source>
</evidence>
<feature type="coiled-coil region" evidence="6">
    <location>
        <begin position="1031"/>
        <end position="1089"/>
    </location>
</feature>
<feature type="region of interest" description="Disordered" evidence="7">
    <location>
        <begin position="91"/>
        <end position="224"/>
    </location>
</feature>
<dbReference type="GeneID" id="91087152"/>
<dbReference type="Proteomes" id="UP000094043">
    <property type="component" value="Chromosome 3"/>
</dbReference>
<feature type="region of interest" description="Disordered" evidence="7">
    <location>
        <begin position="540"/>
        <end position="579"/>
    </location>
</feature>
<dbReference type="GO" id="GO:0000793">
    <property type="term" value="C:condensed chromosome"/>
    <property type="evidence" value="ECO:0007669"/>
    <property type="project" value="TreeGrafter"/>
</dbReference>
<feature type="coiled-coil region" evidence="6">
    <location>
        <begin position="1159"/>
        <end position="1264"/>
    </location>
</feature>
<evidence type="ECO:0000256" key="4">
    <source>
        <dbReference type="ARBA" id="ARBA00023054"/>
    </source>
</evidence>
<dbReference type="InterPro" id="IPR019528">
    <property type="entry name" value="PACT_domain"/>
</dbReference>
<keyword evidence="10" id="KW-1185">Reference proteome</keyword>
<dbReference type="GO" id="GO:0003682">
    <property type="term" value="F:chromatin binding"/>
    <property type="evidence" value="ECO:0007669"/>
    <property type="project" value="TreeGrafter"/>
</dbReference>
<evidence type="ECO:0000256" key="3">
    <source>
        <dbReference type="ARBA" id="ARBA00022553"/>
    </source>
</evidence>
<feature type="compositionally biased region" description="Polar residues" evidence="7">
    <location>
        <begin position="298"/>
        <end position="314"/>
    </location>
</feature>
<dbReference type="PANTHER" id="PTHR43941:SF1">
    <property type="entry name" value="STRUCTURAL MAINTENANCE OF CHROMOSOMES PROTEIN 2"/>
    <property type="match status" value="1"/>
</dbReference>